<sequence length="641" mass="73196">MGVCPPLPLAAIRFDRGPNKRRIKPVEKHIIDVPIIEDDSEDDKDYQFEDDVQNTSKTIATDSDGSDDNELSPANNGINPINEMHGKSTTNISSAKNIAKSNSFIVRSKPICLICLSNSEDSGEIIECDKCGISVHEGCYGVEDESVLDDDPTETTEPWFCDCCLDDNNARDCELCPNHGGILKQTDTGRWVHLVCALYTAGVAFGDVDKLKPVILSEISSEKWKNRECYICEDQRFAKTGICISCDAGLCKTYFHVTCAQRNGLLLQETSEQEVADPFFAYCKLHCDKELARKQKRNWLASRSLFMQTSPLKKFLEDKRLQKCFERAKEKYSNYRKSLPKPITYTEFEARDLCTSPPACRKLHTKADLMGIAPQSNIIDSAIESIKSVRRRWSIVPSFTCEFVCYYFERKSRVAFLKENINTLKKKQIELLRTESKYLKELESLKAQSKTYEDERQSRMEALKQLLQIVNKISDKPFRLPESLQDSLVAENNKRESKDTKMRCAICGLPDSEYSMALCDTCRKYYHLACLSPPLMKMPRKTAKFGWQCSDCVKSDDSDDEALMITNVNSPRQMRSNRKPTVVFTPQNIWKRPSSDRKRGWPAGKKRKLAINNEKSGNEHLPKVNNITLRKLKILYLDNNQ</sequence>
<dbReference type="STRING" id="10228.B3RQ58"/>
<proteinExistence type="predicted"/>
<evidence type="ECO:0000256" key="4">
    <source>
        <dbReference type="PROSITE-ProRule" id="PRU00146"/>
    </source>
</evidence>
<dbReference type="InterPro" id="IPR034732">
    <property type="entry name" value="EPHD"/>
</dbReference>
<evidence type="ECO:0000259" key="6">
    <source>
        <dbReference type="PROSITE" id="PS50016"/>
    </source>
</evidence>
<dbReference type="Gene3D" id="3.30.40.10">
    <property type="entry name" value="Zinc/RING finger domain, C3HC4 (zinc finger)"/>
    <property type="match status" value="3"/>
</dbReference>
<dbReference type="CDD" id="cd15674">
    <property type="entry name" value="ePHD_PHF14"/>
    <property type="match status" value="1"/>
</dbReference>
<dbReference type="InterPro" id="IPR019787">
    <property type="entry name" value="Znf_PHD-finger"/>
</dbReference>
<accession>B3RQ58</accession>
<keyword evidence="1" id="KW-0479">Metal-binding</keyword>
<evidence type="ECO:0000259" key="7">
    <source>
        <dbReference type="PROSITE" id="PS51805"/>
    </source>
</evidence>
<dbReference type="OMA" id="KCGVAVH"/>
<keyword evidence="3" id="KW-0862">Zinc</keyword>
<dbReference type="EMBL" id="DS985242">
    <property type="protein sequence ID" value="EDV28296.1"/>
    <property type="molecule type" value="Genomic_DNA"/>
</dbReference>
<protein>
    <recommendedName>
        <fullName evidence="10">PHD finger protein 14</fullName>
    </recommendedName>
</protein>
<dbReference type="PANTHER" id="PTHR13793">
    <property type="entry name" value="PHD FINGER PROTEINS"/>
    <property type="match status" value="1"/>
</dbReference>
<dbReference type="GO" id="GO:0008270">
    <property type="term" value="F:zinc ion binding"/>
    <property type="evidence" value="ECO:0007669"/>
    <property type="project" value="UniProtKB-KW"/>
</dbReference>
<dbReference type="CTD" id="6750813"/>
<dbReference type="Proteomes" id="UP000009022">
    <property type="component" value="Unassembled WGS sequence"/>
</dbReference>
<evidence type="ECO:0000256" key="2">
    <source>
        <dbReference type="ARBA" id="ARBA00022771"/>
    </source>
</evidence>
<dbReference type="PROSITE" id="PS01359">
    <property type="entry name" value="ZF_PHD_1"/>
    <property type="match status" value="1"/>
</dbReference>
<feature type="domain" description="PHD-type" evidence="6">
    <location>
        <begin position="501"/>
        <end position="555"/>
    </location>
</feature>
<evidence type="ECO:0000256" key="1">
    <source>
        <dbReference type="ARBA" id="ARBA00022723"/>
    </source>
</evidence>
<keyword evidence="9" id="KW-1185">Reference proteome</keyword>
<dbReference type="OrthoDB" id="336088at2759"/>
<feature type="compositionally biased region" description="Polar residues" evidence="5">
    <location>
        <begin position="53"/>
        <end position="63"/>
    </location>
</feature>
<evidence type="ECO:0000313" key="8">
    <source>
        <dbReference type="EMBL" id="EDV28296.1"/>
    </source>
</evidence>
<keyword evidence="2 4" id="KW-0863">Zinc-finger</keyword>
<dbReference type="eggNOG" id="KOG0957">
    <property type="taxonomic scope" value="Eukaryota"/>
</dbReference>
<dbReference type="InterPro" id="IPR011011">
    <property type="entry name" value="Znf_FYVE_PHD"/>
</dbReference>
<evidence type="ECO:0000256" key="3">
    <source>
        <dbReference type="ARBA" id="ARBA00022833"/>
    </source>
</evidence>
<feature type="domain" description="PHD-type" evidence="7">
    <location>
        <begin position="170"/>
        <end position="287"/>
    </location>
</feature>
<dbReference type="PANTHER" id="PTHR13793:SF150">
    <property type="entry name" value="PHD FINGER PROTEIN 14"/>
    <property type="match status" value="1"/>
</dbReference>
<reference evidence="8 9" key="1">
    <citation type="journal article" date="2008" name="Nature">
        <title>The Trichoplax genome and the nature of placozoans.</title>
        <authorList>
            <person name="Srivastava M."/>
            <person name="Begovic E."/>
            <person name="Chapman J."/>
            <person name="Putnam N.H."/>
            <person name="Hellsten U."/>
            <person name="Kawashima T."/>
            <person name="Kuo A."/>
            <person name="Mitros T."/>
            <person name="Salamov A."/>
            <person name="Carpenter M.L."/>
            <person name="Signorovitch A.Y."/>
            <person name="Moreno M.A."/>
            <person name="Kamm K."/>
            <person name="Grimwood J."/>
            <person name="Schmutz J."/>
            <person name="Shapiro H."/>
            <person name="Grigoriev I.V."/>
            <person name="Buss L.W."/>
            <person name="Schierwater B."/>
            <person name="Dellaporta S.L."/>
            <person name="Rokhsar D.S."/>
        </authorList>
    </citation>
    <scope>NUCLEOTIDE SEQUENCE [LARGE SCALE GENOMIC DNA]</scope>
    <source>
        <strain evidence="8 9">Grell-BS-1999</strain>
    </source>
</reference>
<evidence type="ECO:0000313" key="9">
    <source>
        <dbReference type="Proteomes" id="UP000009022"/>
    </source>
</evidence>
<dbReference type="AlphaFoldDB" id="B3RQ58"/>
<dbReference type="CDD" id="cd15561">
    <property type="entry name" value="PHD1_PHF14"/>
    <property type="match status" value="1"/>
</dbReference>
<dbReference type="PROSITE" id="PS50016">
    <property type="entry name" value="ZF_PHD_2"/>
    <property type="match status" value="2"/>
</dbReference>
<dbReference type="InterPro" id="IPR050701">
    <property type="entry name" value="Histone_Mod_Regulator"/>
</dbReference>
<feature type="domain" description="PHD-type" evidence="6">
    <location>
        <begin position="109"/>
        <end position="167"/>
    </location>
</feature>
<name>B3RQ58_TRIAD</name>
<dbReference type="SMART" id="SM00249">
    <property type="entry name" value="PHD"/>
    <property type="match status" value="3"/>
</dbReference>
<feature type="region of interest" description="Disordered" evidence="5">
    <location>
        <begin position="50"/>
        <end position="85"/>
    </location>
</feature>
<dbReference type="Pfam" id="PF13832">
    <property type="entry name" value="zf-HC5HC2H_2"/>
    <property type="match status" value="1"/>
</dbReference>
<dbReference type="KEGG" id="tad:TRIADDRAFT_53785"/>
<dbReference type="GO" id="GO:0006357">
    <property type="term" value="P:regulation of transcription by RNA polymerase II"/>
    <property type="evidence" value="ECO:0000318"/>
    <property type="project" value="GO_Central"/>
</dbReference>
<dbReference type="HOGENOM" id="CLU_006506_2_0_1"/>
<dbReference type="InterPro" id="IPR001965">
    <property type="entry name" value="Znf_PHD"/>
</dbReference>
<evidence type="ECO:0000256" key="5">
    <source>
        <dbReference type="SAM" id="MobiDB-lite"/>
    </source>
</evidence>
<dbReference type="PROSITE" id="PS51805">
    <property type="entry name" value="EPHD"/>
    <property type="match status" value="1"/>
</dbReference>
<dbReference type="FunCoup" id="B3RQ58">
    <property type="interactions" value="1805"/>
</dbReference>
<gene>
    <name evidence="8" type="ORF">TRIADDRAFT_53785</name>
</gene>
<dbReference type="InterPro" id="IPR019786">
    <property type="entry name" value="Zinc_finger_PHD-type_CS"/>
</dbReference>
<dbReference type="PhylomeDB" id="B3RQ58"/>
<dbReference type="SUPFAM" id="SSF57903">
    <property type="entry name" value="FYVE/PHD zinc finger"/>
    <property type="match status" value="2"/>
</dbReference>
<dbReference type="InterPro" id="IPR013083">
    <property type="entry name" value="Znf_RING/FYVE/PHD"/>
</dbReference>
<dbReference type="RefSeq" id="XP_002110130.1">
    <property type="nucleotide sequence ID" value="XM_002110094.1"/>
</dbReference>
<dbReference type="GeneID" id="6750813"/>
<dbReference type="Pfam" id="PF00628">
    <property type="entry name" value="PHD"/>
    <property type="match status" value="2"/>
</dbReference>
<evidence type="ECO:0008006" key="10">
    <source>
        <dbReference type="Google" id="ProtNLM"/>
    </source>
</evidence>
<organism evidence="8 9">
    <name type="scientific">Trichoplax adhaerens</name>
    <name type="common">Trichoplax reptans</name>
    <dbReference type="NCBI Taxonomy" id="10228"/>
    <lineage>
        <taxon>Eukaryota</taxon>
        <taxon>Metazoa</taxon>
        <taxon>Placozoa</taxon>
        <taxon>Uniplacotomia</taxon>
        <taxon>Trichoplacea</taxon>
        <taxon>Trichoplacidae</taxon>
        <taxon>Trichoplax</taxon>
    </lineage>
</organism>
<dbReference type="InParanoid" id="B3RQ58"/>